<dbReference type="KEGG" id="tdu:QJT80_13295"/>
<organism evidence="1">
    <name type="scientific">Candidatus Thiocaldithrix dubininis</name>
    <dbReference type="NCBI Taxonomy" id="3080823"/>
    <lineage>
        <taxon>Bacteria</taxon>
        <taxon>Pseudomonadati</taxon>
        <taxon>Pseudomonadota</taxon>
        <taxon>Gammaproteobacteria</taxon>
        <taxon>Thiotrichales</taxon>
        <taxon>Thiotrichaceae</taxon>
        <taxon>Candidatus Thiocaldithrix</taxon>
    </lineage>
</organism>
<reference evidence="1" key="1">
    <citation type="journal article" date="2023" name="Int. J. Mol. Sci.">
        <title>Metagenomics Revealed a New Genus 'Candidatus Thiocaldithrix dubininis' gen. nov., sp. nov. and a New Species 'Candidatus Thiothrix putei' sp. nov. in the Family Thiotrichaceae, Some Members of Which Have Traits of Both Na+- and H+-Motive Energetics.</title>
        <authorList>
            <person name="Ravin N.V."/>
            <person name="Muntyan M.S."/>
            <person name="Smolyakov D.D."/>
            <person name="Rudenko T.S."/>
            <person name="Beletsky A.V."/>
            <person name="Mardanov A.V."/>
            <person name="Grabovich M.Y."/>
        </authorList>
    </citation>
    <scope>NUCLEOTIDE SEQUENCE</scope>
    <source>
        <strain evidence="1">GKL-01</strain>
    </source>
</reference>
<proteinExistence type="predicted"/>
<evidence type="ECO:0008006" key="2">
    <source>
        <dbReference type="Google" id="ProtNLM"/>
    </source>
</evidence>
<gene>
    <name evidence="1" type="ORF">QJT80_13295</name>
</gene>
<dbReference type="AlphaFoldDB" id="A0AA95KHQ5"/>
<accession>A0AA95KHQ5</accession>
<sequence>MSVMQKRLYLNLGLFGLLIGLIVIVMGLPKTETIKAALVTIPSEQIYRIQISKPDAKEPIILVKQSNVWYMQQPKQALVNPIRMAQLLTLTNEAVETDYDVLDKNLSVFGLTPAHVSLQINEQRYDFGSLNPVSKQRYILNNGRLKLVSEGVDSLLTGSVFDWIDLQLVPESVPIKTVLLPTGYRQIPELKQNWQSANAVRLTACTGQEPQKGTIELTLSNAQVLRYLWLQTANDELVLCNAALGLSYILPRQQQKYLLVKE</sequence>
<evidence type="ECO:0000313" key="1">
    <source>
        <dbReference type="EMBL" id="WGZ90450.1"/>
    </source>
</evidence>
<name>A0AA95KHQ5_9GAMM</name>
<reference evidence="1" key="2">
    <citation type="submission" date="2023-04" db="EMBL/GenBank/DDBJ databases">
        <authorList>
            <person name="Beletskiy A.V."/>
            <person name="Mardanov A.V."/>
            <person name="Ravin N.V."/>
        </authorList>
    </citation>
    <scope>NUCLEOTIDE SEQUENCE</scope>
    <source>
        <strain evidence="1">GKL-01</strain>
    </source>
</reference>
<dbReference type="Proteomes" id="UP001300672">
    <property type="component" value="Chromosome"/>
</dbReference>
<dbReference type="EMBL" id="CP124755">
    <property type="protein sequence ID" value="WGZ90450.1"/>
    <property type="molecule type" value="Genomic_DNA"/>
</dbReference>
<protein>
    <recommendedName>
        <fullName evidence="2">DUF4340 domain-containing protein</fullName>
    </recommendedName>
</protein>